<gene>
    <name evidence="3" type="ORF">SAMN05445756_1477</name>
</gene>
<dbReference type="RefSeq" id="WP_088818443.1">
    <property type="nucleotide sequence ID" value="NZ_FYEZ01000002.1"/>
</dbReference>
<dbReference type="SUPFAM" id="SSF50800">
    <property type="entry name" value="PK beta-barrel domain-like"/>
    <property type="match status" value="1"/>
</dbReference>
<evidence type="ECO:0000313" key="4">
    <source>
        <dbReference type="Proteomes" id="UP000198122"/>
    </source>
</evidence>
<dbReference type="OrthoDB" id="9786134at2"/>
<name>A0A212TZK4_9MICO</name>
<organism evidence="3 4">
    <name type="scientific">Kytococcus aerolatus</name>
    <dbReference type="NCBI Taxonomy" id="592308"/>
    <lineage>
        <taxon>Bacteria</taxon>
        <taxon>Bacillati</taxon>
        <taxon>Actinomycetota</taxon>
        <taxon>Actinomycetes</taxon>
        <taxon>Micrococcales</taxon>
        <taxon>Kytococcaceae</taxon>
        <taxon>Kytococcus</taxon>
    </lineage>
</organism>
<dbReference type="InterPro" id="IPR052353">
    <property type="entry name" value="Benzoxazolinone_Detox_Enz"/>
</dbReference>
<sequence>MEPRVRSVNLAHPQPDPGGAERVSGIDKRPVEALELFAPGPSYGDGPGVVGDTVGDVEHHGGAQKAVYAAAREELDHWADELGREMPDGVFGENLTTGGIDLRELVINQRVEVGSVVLEVSIPRQPCRTFGAWMGEPGWVRRWTARGCCGAYFRVLRPGRVAAGDVLRLGPAPDHGVTMAVAFAGAMGDLDASRALVEAACLPEMYHQRHVEALARRG</sequence>
<dbReference type="GO" id="GO:0003824">
    <property type="term" value="F:catalytic activity"/>
    <property type="evidence" value="ECO:0007669"/>
    <property type="project" value="InterPro"/>
</dbReference>
<protein>
    <submittedName>
        <fullName evidence="3">MOSC domain-containing protein YiiM</fullName>
    </submittedName>
</protein>
<dbReference type="Pfam" id="PF03473">
    <property type="entry name" value="MOSC"/>
    <property type="match status" value="1"/>
</dbReference>
<evidence type="ECO:0000259" key="2">
    <source>
        <dbReference type="PROSITE" id="PS51340"/>
    </source>
</evidence>
<feature type="domain" description="MOSC" evidence="2">
    <location>
        <begin position="29"/>
        <end position="170"/>
    </location>
</feature>
<reference evidence="3 4" key="1">
    <citation type="submission" date="2017-06" db="EMBL/GenBank/DDBJ databases">
        <authorList>
            <person name="Kim H.J."/>
            <person name="Triplett B.A."/>
        </authorList>
    </citation>
    <scope>NUCLEOTIDE SEQUENCE [LARGE SCALE GENOMIC DNA]</scope>
    <source>
        <strain evidence="3 4">DSM 22179</strain>
    </source>
</reference>
<dbReference type="EMBL" id="FYEZ01000002">
    <property type="protein sequence ID" value="SNC71418.1"/>
    <property type="molecule type" value="Genomic_DNA"/>
</dbReference>
<keyword evidence="4" id="KW-1185">Reference proteome</keyword>
<dbReference type="PROSITE" id="PS51340">
    <property type="entry name" value="MOSC"/>
    <property type="match status" value="1"/>
</dbReference>
<dbReference type="PANTHER" id="PTHR30212">
    <property type="entry name" value="PROTEIN YIIM"/>
    <property type="match status" value="1"/>
</dbReference>
<accession>A0A212TZK4</accession>
<evidence type="ECO:0000313" key="3">
    <source>
        <dbReference type="EMBL" id="SNC71418.1"/>
    </source>
</evidence>
<dbReference type="InterPro" id="IPR005302">
    <property type="entry name" value="MoCF_Sase_C"/>
</dbReference>
<feature type="region of interest" description="Disordered" evidence="1">
    <location>
        <begin position="1"/>
        <end position="24"/>
    </location>
</feature>
<dbReference type="GO" id="GO:0030170">
    <property type="term" value="F:pyridoxal phosphate binding"/>
    <property type="evidence" value="ECO:0007669"/>
    <property type="project" value="InterPro"/>
</dbReference>
<dbReference type="PANTHER" id="PTHR30212:SF2">
    <property type="entry name" value="PROTEIN YIIM"/>
    <property type="match status" value="1"/>
</dbReference>
<evidence type="ECO:0000256" key="1">
    <source>
        <dbReference type="SAM" id="MobiDB-lite"/>
    </source>
</evidence>
<dbReference type="InterPro" id="IPR011037">
    <property type="entry name" value="Pyrv_Knase-like_insert_dom_sf"/>
</dbReference>
<proteinExistence type="predicted"/>
<dbReference type="Proteomes" id="UP000198122">
    <property type="component" value="Unassembled WGS sequence"/>
</dbReference>
<dbReference type="GO" id="GO:0030151">
    <property type="term" value="F:molybdenum ion binding"/>
    <property type="evidence" value="ECO:0007669"/>
    <property type="project" value="InterPro"/>
</dbReference>
<dbReference type="Gene3D" id="2.40.33.20">
    <property type="entry name" value="PK beta-barrel domain-like"/>
    <property type="match status" value="1"/>
</dbReference>
<dbReference type="AlphaFoldDB" id="A0A212TZK4"/>